<reference evidence="2 3" key="1">
    <citation type="journal article" date="2017" name="Front. Microbiol.">
        <title>Phaeobacter piscinae sp. nov., a species of the Roseobacter group and potential aquaculture probiont.</title>
        <authorList>
            <person name="Sonnenschein E.C."/>
            <person name="Phippen C.B.W."/>
            <person name="Nielsen K.F."/>
            <person name="Mateiu R.V."/>
            <person name="Melchiorsen J."/>
            <person name="Gram L."/>
            <person name="Overmann J."/>
            <person name="Freese H.M."/>
        </authorList>
    </citation>
    <scope>NUCLEOTIDE SEQUENCE [LARGE SCALE GENOMIC DNA]</scope>
    <source>
        <strain evidence="2 3">P88</strain>
    </source>
</reference>
<sequence length="70" mass="7750">MNALIDLVAAIAGPVLRHRARCVVCFLRSSTWGRVRLALSLVLWAALCIAAIAMQPIQHQKGHPYETHHP</sequence>
<reference evidence="2 3" key="2">
    <citation type="journal article" date="2017" name="Genome Biol. Evol.">
        <title>Trajectories and Drivers of Genome Evolution in Surface-Associated Marine Phaeobacter.</title>
        <authorList>
            <person name="Freese H.M."/>
            <person name="Sikorski J."/>
            <person name="Bunk B."/>
            <person name="Scheuner C."/>
            <person name="Meier-Kolthoff J.P."/>
            <person name="Sproer C."/>
            <person name="Gram L."/>
            <person name="Overmann J."/>
        </authorList>
    </citation>
    <scope>NUCLEOTIDE SEQUENCE [LARGE SCALE GENOMIC DNA]</scope>
    <source>
        <strain evidence="2 3">P88</strain>
    </source>
</reference>
<keyword evidence="1" id="KW-1133">Transmembrane helix</keyword>
<dbReference type="EMBL" id="CP010725">
    <property type="protein sequence ID" value="AUQ98113.1"/>
    <property type="molecule type" value="Genomic_DNA"/>
</dbReference>
<evidence type="ECO:0000313" key="3">
    <source>
        <dbReference type="Proteomes" id="UP000236447"/>
    </source>
</evidence>
<keyword evidence="1" id="KW-0472">Membrane</keyword>
<organism evidence="2 3">
    <name type="scientific">Phaeobacter inhibens</name>
    <dbReference type="NCBI Taxonomy" id="221822"/>
    <lineage>
        <taxon>Bacteria</taxon>
        <taxon>Pseudomonadati</taxon>
        <taxon>Pseudomonadota</taxon>
        <taxon>Alphaproteobacteria</taxon>
        <taxon>Rhodobacterales</taxon>
        <taxon>Roseobacteraceae</taxon>
        <taxon>Phaeobacter</taxon>
    </lineage>
</organism>
<dbReference type="AlphaFoldDB" id="A0A2I7K6C8"/>
<proteinExistence type="predicted"/>
<protein>
    <submittedName>
        <fullName evidence="2">Uncharacterized protein</fullName>
    </submittedName>
</protein>
<keyword evidence="1" id="KW-0812">Transmembrane</keyword>
<dbReference type="Proteomes" id="UP000236447">
    <property type="component" value="Chromosome"/>
</dbReference>
<feature type="transmembrane region" description="Helical" evidence="1">
    <location>
        <begin position="35"/>
        <end position="54"/>
    </location>
</feature>
<gene>
    <name evidence="2" type="ORF">PhaeoP88_00717</name>
</gene>
<evidence type="ECO:0000256" key="1">
    <source>
        <dbReference type="SAM" id="Phobius"/>
    </source>
</evidence>
<evidence type="ECO:0000313" key="2">
    <source>
        <dbReference type="EMBL" id="AUQ98113.1"/>
    </source>
</evidence>
<accession>A0A2I7K6C8</accession>
<name>A0A2I7K6C8_9RHOB</name>